<evidence type="ECO:0000256" key="2">
    <source>
        <dbReference type="ARBA" id="ARBA00009874"/>
    </source>
</evidence>
<dbReference type="CDD" id="cd22884">
    <property type="entry name" value="TOM22"/>
    <property type="match status" value="1"/>
</dbReference>
<name>A0A4P7N9X0_PYROR</name>
<dbReference type="EMBL" id="CP034206">
    <property type="protein sequence ID" value="QBZ59577.1"/>
    <property type="molecule type" value="Genomic_DNA"/>
</dbReference>
<organism evidence="13 14">
    <name type="scientific">Pyricularia oryzae</name>
    <name type="common">Rice blast fungus</name>
    <name type="synonym">Magnaporthe oryzae</name>
    <dbReference type="NCBI Taxonomy" id="318829"/>
    <lineage>
        <taxon>Eukaryota</taxon>
        <taxon>Fungi</taxon>
        <taxon>Dikarya</taxon>
        <taxon>Ascomycota</taxon>
        <taxon>Pezizomycotina</taxon>
        <taxon>Sordariomycetes</taxon>
        <taxon>Sordariomycetidae</taxon>
        <taxon>Magnaporthales</taxon>
        <taxon>Pyriculariaceae</taxon>
        <taxon>Pyricularia</taxon>
    </lineage>
</organism>
<keyword evidence="3" id="KW-0813">Transport</keyword>
<dbReference type="AlphaFoldDB" id="A0A4P7N9X0"/>
<dbReference type="Pfam" id="PF04281">
    <property type="entry name" value="Tom22"/>
    <property type="match status" value="1"/>
</dbReference>
<evidence type="ECO:0000256" key="1">
    <source>
        <dbReference type="ARBA" id="ARBA00004572"/>
    </source>
</evidence>
<sequence>MVQLTEVVDEEFLKTQPGHDEEDDDFTDTDSEISTDSDYDVSGETLSDRIYALRDIVPPTTRGWIHGKWMGATNIFRTTAAFLGRSAWHISVSAMLFGIPFALLWSEEQGMIAMEQEQRMREQGGELLTAGAAGGAPGGGDINSLDQLESALGGGVGSVSAKPSL</sequence>
<evidence type="ECO:0000256" key="12">
    <source>
        <dbReference type="SAM" id="MobiDB-lite"/>
    </source>
</evidence>
<comment type="subcellular location">
    <subcellularLocation>
        <location evidence="1">Mitochondrion outer membrane</location>
        <topology evidence="1">Single-pass membrane protein</topology>
    </subcellularLocation>
</comment>
<comment type="similarity">
    <text evidence="2">Belongs to the Tom22 family.</text>
</comment>
<dbReference type="GO" id="GO:0006886">
    <property type="term" value="P:intracellular protein transport"/>
    <property type="evidence" value="ECO:0007669"/>
    <property type="project" value="InterPro"/>
</dbReference>
<dbReference type="PANTHER" id="PTHR12504:SF0">
    <property type="entry name" value="MITOCHONDRIAL IMPORT RECEPTOR SUBUNIT TOM22 HOMOLOG"/>
    <property type="match status" value="1"/>
</dbReference>
<keyword evidence="11" id="KW-0675">Receptor</keyword>
<gene>
    <name evidence="13" type="ORF">PoMZ_04538</name>
</gene>
<evidence type="ECO:0000256" key="7">
    <source>
        <dbReference type="ARBA" id="ARBA00022989"/>
    </source>
</evidence>
<evidence type="ECO:0000313" key="14">
    <source>
        <dbReference type="Proteomes" id="UP000294847"/>
    </source>
</evidence>
<feature type="compositionally biased region" description="Acidic residues" evidence="12">
    <location>
        <begin position="20"/>
        <end position="39"/>
    </location>
</feature>
<accession>A0A4P7N9X0</accession>
<keyword evidence="7" id="KW-1133">Transmembrane helix</keyword>
<evidence type="ECO:0000256" key="11">
    <source>
        <dbReference type="ARBA" id="ARBA00023170"/>
    </source>
</evidence>
<protein>
    <submittedName>
        <fullName evidence="13">Uncharacterized protein</fullName>
    </submittedName>
</protein>
<keyword evidence="10" id="KW-0472">Membrane</keyword>
<evidence type="ECO:0000256" key="3">
    <source>
        <dbReference type="ARBA" id="ARBA00022448"/>
    </source>
</evidence>
<keyword evidence="9" id="KW-0496">Mitochondrion</keyword>
<evidence type="ECO:0000256" key="4">
    <source>
        <dbReference type="ARBA" id="ARBA00022692"/>
    </source>
</evidence>
<dbReference type="InterPro" id="IPR005683">
    <property type="entry name" value="Tom22"/>
</dbReference>
<reference evidence="13 14" key="1">
    <citation type="journal article" date="2019" name="Mol. Biol. Evol.">
        <title>Blast fungal genomes show frequent chromosomal changes, gene gains and losses, and effector gene turnover.</title>
        <authorList>
            <person name="Gomez Luciano L.B."/>
            <person name="Jason Tsai I."/>
            <person name="Chuma I."/>
            <person name="Tosa Y."/>
            <person name="Chen Y.H."/>
            <person name="Li J.Y."/>
            <person name="Li M.Y."/>
            <person name="Jade Lu M.Y."/>
            <person name="Nakayashiki H."/>
            <person name="Li W.H."/>
        </authorList>
    </citation>
    <scope>NUCLEOTIDE SEQUENCE [LARGE SCALE GENOMIC DNA]</scope>
    <source>
        <strain evidence="13">MZ5-1-6</strain>
    </source>
</reference>
<keyword evidence="8" id="KW-0811">Translocation</keyword>
<evidence type="ECO:0000256" key="6">
    <source>
        <dbReference type="ARBA" id="ARBA00022927"/>
    </source>
</evidence>
<keyword evidence="5" id="KW-1000">Mitochondrion outer membrane</keyword>
<dbReference type="PANTHER" id="PTHR12504">
    <property type="entry name" value="MITOCHONDRIAL IMPORT RECEPTOR SUBUNIT TOM22"/>
    <property type="match status" value="1"/>
</dbReference>
<evidence type="ECO:0000256" key="8">
    <source>
        <dbReference type="ARBA" id="ARBA00023010"/>
    </source>
</evidence>
<proteinExistence type="inferred from homology"/>
<evidence type="ECO:0000256" key="10">
    <source>
        <dbReference type="ARBA" id="ARBA00023136"/>
    </source>
</evidence>
<keyword evidence="6" id="KW-0653">Protein transport</keyword>
<keyword evidence="4" id="KW-0812">Transmembrane</keyword>
<dbReference type="GO" id="GO:0005741">
    <property type="term" value="C:mitochondrial outer membrane"/>
    <property type="evidence" value="ECO:0007669"/>
    <property type="project" value="UniProtKB-SubCell"/>
</dbReference>
<dbReference type="Proteomes" id="UP000294847">
    <property type="component" value="Chromosome 3"/>
</dbReference>
<evidence type="ECO:0000256" key="9">
    <source>
        <dbReference type="ARBA" id="ARBA00023128"/>
    </source>
</evidence>
<dbReference type="OMA" id="LVWIVTT"/>
<evidence type="ECO:0000313" key="13">
    <source>
        <dbReference type="EMBL" id="QBZ59577.1"/>
    </source>
</evidence>
<feature type="region of interest" description="Disordered" evidence="12">
    <location>
        <begin position="12"/>
        <end position="39"/>
    </location>
</feature>
<evidence type="ECO:0000256" key="5">
    <source>
        <dbReference type="ARBA" id="ARBA00022787"/>
    </source>
</evidence>